<feature type="compositionally biased region" description="Low complexity" evidence="1">
    <location>
        <begin position="859"/>
        <end position="878"/>
    </location>
</feature>
<dbReference type="InterPro" id="IPR037181">
    <property type="entry name" value="SUFU_N"/>
</dbReference>
<evidence type="ECO:0000256" key="1">
    <source>
        <dbReference type="SAM" id="MobiDB-lite"/>
    </source>
</evidence>
<name>A0A430Q4L4_SCHBO</name>
<dbReference type="GO" id="GO:0005737">
    <property type="term" value="C:cytoplasm"/>
    <property type="evidence" value="ECO:0007669"/>
    <property type="project" value="TreeGrafter"/>
</dbReference>
<feature type="domain" description="Suppressor of fused-like" evidence="2">
    <location>
        <begin position="254"/>
        <end position="362"/>
    </location>
</feature>
<gene>
    <name evidence="4" type="ORF">DC041_0004041</name>
</gene>
<dbReference type="Pfam" id="PF05076">
    <property type="entry name" value="SUFU"/>
    <property type="match status" value="2"/>
</dbReference>
<dbReference type="EMBL" id="QMKO01002756">
    <property type="protein sequence ID" value="RTG82642.1"/>
    <property type="molecule type" value="Genomic_DNA"/>
</dbReference>
<organism evidence="4 5">
    <name type="scientific">Schistosoma bovis</name>
    <name type="common">Blood fluke</name>
    <dbReference type="NCBI Taxonomy" id="6184"/>
    <lineage>
        <taxon>Eukaryota</taxon>
        <taxon>Metazoa</taxon>
        <taxon>Spiralia</taxon>
        <taxon>Lophotrochozoa</taxon>
        <taxon>Platyhelminthes</taxon>
        <taxon>Trematoda</taxon>
        <taxon>Digenea</taxon>
        <taxon>Strigeidida</taxon>
        <taxon>Schistosomatoidea</taxon>
        <taxon>Schistosomatidae</taxon>
        <taxon>Schistosoma</taxon>
    </lineage>
</organism>
<feature type="region of interest" description="Disordered" evidence="1">
    <location>
        <begin position="173"/>
        <end position="209"/>
    </location>
</feature>
<proteinExistence type="predicted"/>
<dbReference type="InterPro" id="IPR020941">
    <property type="entry name" value="SUFU-like_domain"/>
</dbReference>
<reference evidence="4 5" key="1">
    <citation type="journal article" date="2019" name="PLoS Pathog.">
        <title>Genome sequence of the bovine parasite Schistosoma bovis Tanzania.</title>
        <authorList>
            <person name="Oey H."/>
            <person name="Zakrzewski M."/>
            <person name="Gobert G."/>
            <person name="Gravermann K."/>
            <person name="Stoye J."/>
            <person name="Jones M."/>
            <person name="Mcmanus D."/>
            <person name="Krause L."/>
        </authorList>
    </citation>
    <scope>NUCLEOTIDE SEQUENCE [LARGE SCALE GENOMIC DNA]</scope>
    <source>
        <strain evidence="4 5">TAN1997</strain>
    </source>
</reference>
<feature type="compositionally biased region" description="Polar residues" evidence="1">
    <location>
        <begin position="178"/>
        <end position="188"/>
    </location>
</feature>
<dbReference type="InterPro" id="IPR024314">
    <property type="entry name" value="SUFU_C"/>
</dbReference>
<dbReference type="PANTHER" id="PTHR10928:SF2">
    <property type="entry name" value="SUPPRESSOR OF FUSED HOMOLOG"/>
    <property type="match status" value="1"/>
</dbReference>
<feature type="domain" description="Suppressor of fused-like" evidence="2">
    <location>
        <begin position="74"/>
        <end position="178"/>
    </location>
</feature>
<keyword evidence="5" id="KW-1185">Reference proteome</keyword>
<evidence type="ECO:0000259" key="2">
    <source>
        <dbReference type="Pfam" id="PF05076"/>
    </source>
</evidence>
<feature type="domain" description="Suppressor of fused C-terminal" evidence="3">
    <location>
        <begin position="697"/>
        <end position="816"/>
    </location>
</feature>
<feature type="compositionally biased region" description="Polar residues" evidence="1">
    <location>
        <begin position="846"/>
        <end position="857"/>
    </location>
</feature>
<dbReference type="GO" id="GO:0005634">
    <property type="term" value="C:nucleus"/>
    <property type="evidence" value="ECO:0007669"/>
    <property type="project" value="TreeGrafter"/>
</dbReference>
<feature type="region of interest" description="Disordered" evidence="1">
    <location>
        <begin position="665"/>
        <end position="686"/>
    </location>
</feature>
<protein>
    <submittedName>
        <fullName evidence="4">Suppressor of fused</fullName>
    </submittedName>
</protein>
<dbReference type="Pfam" id="PF12470">
    <property type="entry name" value="SUFU_C"/>
    <property type="match status" value="1"/>
</dbReference>
<dbReference type="InterPro" id="IPR007768">
    <property type="entry name" value="Suppressor_of_fused"/>
</dbReference>
<feature type="compositionally biased region" description="Low complexity" evidence="1">
    <location>
        <begin position="835"/>
        <end position="845"/>
    </location>
</feature>
<feature type="non-terminal residue" evidence="4">
    <location>
        <position position="1"/>
    </location>
</feature>
<evidence type="ECO:0000313" key="5">
    <source>
        <dbReference type="Proteomes" id="UP000290809"/>
    </source>
</evidence>
<dbReference type="SUPFAM" id="SSF103359">
    <property type="entry name" value="Suppressor of Fused, N-terminal domain"/>
    <property type="match status" value="2"/>
</dbReference>
<dbReference type="Proteomes" id="UP000290809">
    <property type="component" value="Unassembled WGS sequence"/>
</dbReference>
<dbReference type="InterPro" id="IPR038489">
    <property type="entry name" value="SUFU_C_sf"/>
</dbReference>
<dbReference type="PANTHER" id="PTHR10928">
    <property type="entry name" value="SUPPRESSOR OF FUSED"/>
    <property type="match status" value="1"/>
</dbReference>
<evidence type="ECO:0000313" key="4">
    <source>
        <dbReference type="EMBL" id="RTG82642.1"/>
    </source>
</evidence>
<dbReference type="Gene3D" id="3.30.1360.230">
    <property type="entry name" value="Sufu, C-terminal domain"/>
    <property type="match status" value="1"/>
</dbReference>
<dbReference type="AlphaFoldDB" id="A0A430Q4L4"/>
<feature type="region of interest" description="Disordered" evidence="1">
    <location>
        <begin position="417"/>
        <end position="437"/>
    </location>
</feature>
<accession>A0A430Q4L4</accession>
<evidence type="ECO:0000259" key="3">
    <source>
        <dbReference type="Pfam" id="PF12470"/>
    </source>
</evidence>
<feature type="region of interest" description="Disordered" evidence="1">
    <location>
        <begin position="823"/>
        <end position="878"/>
    </location>
</feature>
<sequence length="1157" mass="125201">EKCTNTHYYQIKMSNSAFGPVLSSGTAPNLGSVPSAKEEHALGLKAIYAACRLLYPDQPTPLQVTAVRKFWMGGPDPLDFINMYANPGSAELQSPPHWHYVTNGLSDLYGDSRLHGHCHSTDGPSGFGFELTFRVKREAGETNPPTWPAHLLQSLARYVFYSQAQLMAGDHIPWPTSLDKQPNFSSQQSEKRRRHHHHHQQQQTDKETNVKELENARKSIAMAAAATAASILAANSAKTGMGSSSAALSALTNPSTYASMVAAALAAVNNNNSNDPVGQNETKDKLTANSTNSSRIHHMLLVEDPQLKKITTPYGYVQFLQLVGLCDEELRLVQRWTGSHVAELMSCSLETGGGLLVTDMRRNLNIFEMQPNLVDYINDKLKREGSNLSGVTISYFAWAPITMVTLGELLPGEVESRRLRRQTQKRDSSSTSCLYSKSEVQSGSKAVLFHNPSTDYNTHKSDTDIGSKTVAMDTDDTLVSFAVKKRIEDDEFIDVVGGGGNGGGDETLQKLTAESYINSSTSALASVSAEPNSLKISRFEPKSRVSLSNRLSSGHLTSDCFPHSLGNRNVIDGQTISAPGGFSAWCNRVGPINQFNQSPMSRQSINKVGANTSSTGGGIFRSTLVNSPTELTNVVGGALGFRTFNSELPISNMITDKFIDTSIEPKGGNLTPGGGGSSSTTGDGSAPCTPLAHLSLSPASLDMMPTRIIDYLDVHLCREAGEMLPLAVNDRLRHGRHFTFLNANYPDHAITLVPSGVSGAFVTEETPYVARGPWLQILLTDDFLEQLEFQFSCLLYPNELHLPLVFRWPERHLRICLVDVSSSSSLSSSPPPPSSNGGLPSIPLPHSQTASVTNPVSLINDTNNNIGNNSVDNSNTSDTSNISKLMGTPTTSSIHCNWNTSVVDNRLISGNNSGSVGSTLQSSVIPSAFAKSDLLPSFLSLFPPGCIPPPNVLSSLFSAMATNNSSSTSDNINTTNNDQSQTELFRKSFLPINQTVTPVPIFQTSSSSPTSLIQPSASTLPNSSHIHHHKITQQQQVRQEHQPSTTSVPTELKVDSLIDPNVFANNWSMFLQTLMRNSNINTNNTDSLRQIISGSQNNNVATTNISSTNPTAYFMEFLQNFPFNNSNNNCMNMLSALTSSTAPTASVSSSSSSMKHF</sequence>
<feature type="compositionally biased region" description="Basic residues" evidence="1">
    <location>
        <begin position="191"/>
        <end position="200"/>
    </location>
</feature>
<dbReference type="STRING" id="6184.A0A430Q4L4"/>
<comment type="caution">
    <text evidence="4">The sequence shown here is derived from an EMBL/GenBank/DDBJ whole genome shotgun (WGS) entry which is preliminary data.</text>
</comment>